<organism evidence="16">
    <name type="scientific">Graphocephala atropunctata</name>
    <dbReference type="NCBI Taxonomy" id="36148"/>
    <lineage>
        <taxon>Eukaryota</taxon>
        <taxon>Metazoa</taxon>
        <taxon>Ecdysozoa</taxon>
        <taxon>Arthropoda</taxon>
        <taxon>Hexapoda</taxon>
        <taxon>Insecta</taxon>
        <taxon>Pterygota</taxon>
        <taxon>Neoptera</taxon>
        <taxon>Paraneoptera</taxon>
        <taxon>Hemiptera</taxon>
        <taxon>Auchenorrhyncha</taxon>
        <taxon>Membracoidea</taxon>
        <taxon>Cicadellidae</taxon>
        <taxon>Cicadellinae</taxon>
        <taxon>Cicadellini</taxon>
        <taxon>Graphocephala</taxon>
    </lineage>
</organism>
<keyword evidence="15" id="KW-0812">Transmembrane</keyword>
<evidence type="ECO:0008006" key="17">
    <source>
        <dbReference type="Google" id="ProtNLM"/>
    </source>
</evidence>
<evidence type="ECO:0000256" key="4">
    <source>
        <dbReference type="ARBA" id="ARBA00010617"/>
    </source>
</evidence>
<evidence type="ECO:0000256" key="5">
    <source>
        <dbReference type="ARBA" id="ARBA00022617"/>
    </source>
</evidence>
<dbReference type="CDD" id="cd11056">
    <property type="entry name" value="CYP6-like"/>
    <property type="match status" value="1"/>
</dbReference>
<dbReference type="PRINTS" id="PR00385">
    <property type="entry name" value="P450"/>
</dbReference>
<comment type="similarity">
    <text evidence="4 14">Belongs to the cytochrome P450 family.</text>
</comment>
<evidence type="ECO:0000256" key="13">
    <source>
        <dbReference type="PIRSR" id="PIRSR602401-1"/>
    </source>
</evidence>
<dbReference type="GO" id="GO:0005506">
    <property type="term" value="F:iron ion binding"/>
    <property type="evidence" value="ECO:0007669"/>
    <property type="project" value="InterPro"/>
</dbReference>
<keyword evidence="12 15" id="KW-0472">Membrane</keyword>
<dbReference type="EMBL" id="GEBQ01006693">
    <property type="protein sequence ID" value="JAT33284.1"/>
    <property type="molecule type" value="Transcribed_RNA"/>
</dbReference>
<evidence type="ECO:0000256" key="7">
    <source>
        <dbReference type="ARBA" id="ARBA00022824"/>
    </source>
</evidence>
<dbReference type="GO" id="GO:0020037">
    <property type="term" value="F:heme binding"/>
    <property type="evidence" value="ECO:0007669"/>
    <property type="project" value="InterPro"/>
</dbReference>
<dbReference type="AlphaFoldDB" id="A0A1B6MBL9"/>
<keyword evidence="15" id="KW-1133">Transmembrane helix</keyword>
<evidence type="ECO:0000256" key="3">
    <source>
        <dbReference type="ARBA" id="ARBA00004406"/>
    </source>
</evidence>
<reference evidence="16" key="1">
    <citation type="submission" date="2015-11" db="EMBL/GenBank/DDBJ databases">
        <title>De novo transcriptome assembly of four potential Pierce s Disease insect vectors from Arizona vineyards.</title>
        <authorList>
            <person name="Tassone E.E."/>
        </authorList>
    </citation>
    <scope>NUCLEOTIDE SEQUENCE</scope>
</reference>
<dbReference type="PRINTS" id="PR00463">
    <property type="entry name" value="EP450I"/>
</dbReference>
<feature type="binding site" description="axial binding residue" evidence="13">
    <location>
        <position position="477"/>
    </location>
    <ligand>
        <name>heme</name>
        <dbReference type="ChEBI" id="CHEBI:30413"/>
    </ligand>
    <ligandPart>
        <name>Fe</name>
        <dbReference type="ChEBI" id="CHEBI:18248"/>
    </ligandPart>
</feature>
<dbReference type="InterPro" id="IPR050476">
    <property type="entry name" value="Insect_CytP450_Detox"/>
</dbReference>
<dbReference type="InterPro" id="IPR017972">
    <property type="entry name" value="Cyt_P450_CS"/>
</dbReference>
<evidence type="ECO:0000256" key="9">
    <source>
        <dbReference type="ARBA" id="ARBA00023002"/>
    </source>
</evidence>
<keyword evidence="7" id="KW-0256">Endoplasmic reticulum</keyword>
<name>A0A1B6MBL9_9HEMI</name>
<evidence type="ECO:0000256" key="1">
    <source>
        <dbReference type="ARBA" id="ARBA00001971"/>
    </source>
</evidence>
<gene>
    <name evidence="16" type="ORF">g.33756</name>
</gene>
<accession>A0A1B6MBL9</accession>
<proteinExistence type="inferred from homology"/>
<evidence type="ECO:0000256" key="12">
    <source>
        <dbReference type="ARBA" id="ARBA00023136"/>
    </source>
</evidence>
<evidence type="ECO:0000256" key="11">
    <source>
        <dbReference type="ARBA" id="ARBA00023033"/>
    </source>
</evidence>
<evidence type="ECO:0000313" key="16">
    <source>
        <dbReference type="EMBL" id="JAT33284.1"/>
    </source>
</evidence>
<keyword evidence="10 13" id="KW-0408">Iron</keyword>
<keyword evidence="11 14" id="KW-0503">Monooxygenase</keyword>
<sequence length="537" mass="61068">MIINDSFLVDILIATATLLGLFYYFITSTYDHWEKRGIPYVKPTLVFGNLKDQFLLKKSLNYVLQDIYNSFPGQKFGGYFESRSPILMIRDPELIERILVKDFSYFIDRDFPSDVKRDPLSGNLAILKGDVWQNLRNKLTPTFTTGKLKGMIEQICNSGNELLNLIEKSTMSNEGVDAKKMGAVFGIDVIASCAFGLQFKHDSPEGIEFRKIVDKMFAPSITQTLRMCIMMFCYPLAKLLGIKNAPKQVNDYIIELVKSTMEFRKKNNIQRNDFLQLLITLKTQEEEGKEINWKKELNEEDAYLNHLDYVPSNGQLDSGVKVMTDECIAAQSFVFLTGGSEATANAIAFNLYELAVNPQVQAKLQQEVDSVLEKNGGKLTYQSLKEMTYLDLVVQEANRKYALGGFIRRVSNAPYQIPGTDIVLEEGTKVTIPLLAIHNDPANFPEPDKFIPERFEGNNYHTDGYKYLPFGDGPRVCIAMRFVILELKACLAMVMSKYSVTLDPRTEVPLRFLASAIILTPCGGIWVRFQQRERMQY</sequence>
<dbReference type="FunFam" id="1.10.630.10:FF:000042">
    <property type="entry name" value="Cytochrome P450"/>
    <property type="match status" value="1"/>
</dbReference>
<keyword evidence="5 13" id="KW-0349">Heme</keyword>
<dbReference type="InterPro" id="IPR002401">
    <property type="entry name" value="Cyt_P450_E_grp-I"/>
</dbReference>
<evidence type="ECO:0000256" key="14">
    <source>
        <dbReference type="RuleBase" id="RU000461"/>
    </source>
</evidence>
<comment type="subcellular location">
    <subcellularLocation>
        <location evidence="3">Endoplasmic reticulum membrane</location>
        <topology evidence="3">Peripheral membrane protein</topology>
    </subcellularLocation>
    <subcellularLocation>
        <location evidence="2">Microsome membrane</location>
        <topology evidence="2">Peripheral membrane protein</topology>
    </subcellularLocation>
</comment>
<dbReference type="PANTHER" id="PTHR24292">
    <property type="entry name" value="CYTOCHROME P450"/>
    <property type="match status" value="1"/>
</dbReference>
<dbReference type="PROSITE" id="PS00086">
    <property type="entry name" value="CYTOCHROME_P450"/>
    <property type="match status" value="1"/>
</dbReference>
<evidence type="ECO:0000256" key="8">
    <source>
        <dbReference type="ARBA" id="ARBA00022848"/>
    </source>
</evidence>
<dbReference type="GO" id="GO:0004497">
    <property type="term" value="F:monooxygenase activity"/>
    <property type="evidence" value="ECO:0007669"/>
    <property type="project" value="UniProtKB-KW"/>
</dbReference>
<comment type="cofactor">
    <cofactor evidence="1 13">
        <name>heme</name>
        <dbReference type="ChEBI" id="CHEBI:30413"/>
    </cofactor>
</comment>
<dbReference type="GO" id="GO:0016705">
    <property type="term" value="F:oxidoreductase activity, acting on paired donors, with incorporation or reduction of molecular oxygen"/>
    <property type="evidence" value="ECO:0007669"/>
    <property type="project" value="InterPro"/>
</dbReference>
<evidence type="ECO:0000256" key="6">
    <source>
        <dbReference type="ARBA" id="ARBA00022723"/>
    </source>
</evidence>
<dbReference type="SUPFAM" id="SSF48264">
    <property type="entry name" value="Cytochrome P450"/>
    <property type="match status" value="1"/>
</dbReference>
<dbReference type="PANTHER" id="PTHR24292:SF54">
    <property type="entry name" value="CYP9F3-RELATED"/>
    <property type="match status" value="1"/>
</dbReference>
<dbReference type="Gene3D" id="1.10.630.10">
    <property type="entry name" value="Cytochrome P450"/>
    <property type="match status" value="1"/>
</dbReference>
<keyword evidence="8" id="KW-0492">Microsome</keyword>
<keyword evidence="6 13" id="KW-0479">Metal-binding</keyword>
<dbReference type="GO" id="GO:0005789">
    <property type="term" value="C:endoplasmic reticulum membrane"/>
    <property type="evidence" value="ECO:0007669"/>
    <property type="project" value="UniProtKB-SubCell"/>
</dbReference>
<keyword evidence="9 14" id="KW-0560">Oxidoreductase</keyword>
<dbReference type="Pfam" id="PF00067">
    <property type="entry name" value="p450"/>
    <property type="match status" value="1"/>
</dbReference>
<evidence type="ECO:0000256" key="2">
    <source>
        <dbReference type="ARBA" id="ARBA00004174"/>
    </source>
</evidence>
<protein>
    <recommendedName>
        <fullName evidence="17">Cytochrome P450</fullName>
    </recommendedName>
</protein>
<feature type="transmembrane region" description="Helical" evidence="15">
    <location>
        <begin position="6"/>
        <end position="26"/>
    </location>
</feature>
<dbReference type="InterPro" id="IPR036396">
    <property type="entry name" value="Cyt_P450_sf"/>
</dbReference>
<dbReference type="InterPro" id="IPR001128">
    <property type="entry name" value="Cyt_P450"/>
</dbReference>
<evidence type="ECO:0000256" key="15">
    <source>
        <dbReference type="SAM" id="Phobius"/>
    </source>
</evidence>
<evidence type="ECO:0000256" key="10">
    <source>
        <dbReference type="ARBA" id="ARBA00023004"/>
    </source>
</evidence>